<dbReference type="Proteomes" id="UP000052946">
    <property type="component" value="Unassembled WGS sequence"/>
</dbReference>
<organism evidence="2 3">
    <name type="scientific">Oceanobacillus picturae</name>
    <dbReference type="NCBI Taxonomy" id="171693"/>
    <lineage>
        <taxon>Bacteria</taxon>
        <taxon>Bacillati</taxon>
        <taxon>Bacillota</taxon>
        <taxon>Bacilli</taxon>
        <taxon>Bacillales</taxon>
        <taxon>Bacillaceae</taxon>
        <taxon>Oceanobacillus</taxon>
    </lineage>
</organism>
<keyword evidence="1" id="KW-0472">Membrane</keyword>
<feature type="transmembrane region" description="Helical" evidence="1">
    <location>
        <begin position="77"/>
        <end position="97"/>
    </location>
</feature>
<feature type="transmembrane region" description="Helical" evidence="1">
    <location>
        <begin position="23"/>
        <end position="49"/>
    </location>
</feature>
<feature type="transmembrane region" description="Helical" evidence="1">
    <location>
        <begin position="103"/>
        <end position="130"/>
    </location>
</feature>
<keyword evidence="1" id="KW-1133">Transmembrane helix</keyword>
<evidence type="ECO:0000256" key="1">
    <source>
        <dbReference type="SAM" id="Phobius"/>
    </source>
</evidence>
<dbReference type="EMBL" id="BBXV01000011">
    <property type="protein sequence ID" value="GAQ16940.1"/>
    <property type="molecule type" value="Genomic_DNA"/>
</dbReference>
<keyword evidence="1" id="KW-0812">Transmembrane</keyword>
<comment type="caution">
    <text evidence="2">The sequence shown here is derived from an EMBL/GenBank/DDBJ whole genome shotgun (WGS) entry which is preliminary data.</text>
</comment>
<dbReference type="InterPro" id="IPR006938">
    <property type="entry name" value="DUF624"/>
</dbReference>
<reference evidence="3" key="1">
    <citation type="submission" date="2015-07" db="EMBL/GenBank/DDBJ databases">
        <title>Draft Genome Sequence of Oceanobacillus picturae Heshi-B3 that Was Isolated from Fermented Rice Bran with Aging Salted Mackerel, Which Was Named Heshiko as Traditional Fermented Seafood in Japan.</title>
        <authorList>
            <person name="Akuzawa S."/>
            <person name="Nakagawa J."/>
            <person name="Kanekatsu T."/>
            <person name="Kanesaki Y."/>
            <person name="Suzuki T."/>
        </authorList>
    </citation>
    <scope>NUCLEOTIDE SEQUENCE [LARGE SCALE GENOMIC DNA]</scope>
    <source>
        <strain evidence="3">Heshi-B3</strain>
    </source>
</reference>
<accession>A0A0U9HD71</accession>
<dbReference type="Pfam" id="PF04854">
    <property type="entry name" value="DUF624"/>
    <property type="match status" value="1"/>
</dbReference>
<sequence>MKGFVNGYYRISLWVSLFAYLNLLWVVFSIAGVGVFGFMPATAAMFAVIRKWIMKEEVAVFKTFWGYFKKDFVKVNILGYIIIAVGYLLYIEFRILWSSGETIYLIASFGVFALFILYTIVLVYFFPIFSHFELKKVNYFKWPFIIGIVHPILTIFLIITLSVLYYMTFITIPALLFFFGGSVTAYILTWGAFKTFPKYEKVEGRTI</sequence>
<dbReference type="AlphaFoldDB" id="A0A0U9HD71"/>
<protein>
    <submittedName>
        <fullName evidence="2">Membrane protein</fullName>
    </submittedName>
</protein>
<feature type="transmembrane region" description="Helical" evidence="1">
    <location>
        <begin position="142"/>
        <end position="166"/>
    </location>
</feature>
<feature type="transmembrane region" description="Helical" evidence="1">
    <location>
        <begin position="172"/>
        <end position="193"/>
    </location>
</feature>
<evidence type="ECO:0000313" key="2">
    <source>
        <dbReference type="EMBL" id="GAQ16940.1"/>
    </source>
</evidence>
<evidence type="ECO:0000313" key="3">
    <source>
        <dbReference type="Proteomes" id="UP000052946"/>
    </source>
</evidence>
<name>A0A0U9HD71_9BACI</name>
<dbReference type="OrthoDB" id="2182676at2"/>
<dbReference type="RefSeq" id="WP_058949521.1">
    <property type="nucleotide sequence ID" value="NZ_BBXV01000011.1"/>
</dbReference>
<gene>
    <name evidence="2" type="ORF">OPHB3_0864</name>
</gene>
<reference evidence="2 3" key="2">
    <citation type="journal article" date="2016" name="Genome Announc.">
        <title>Draft Genome Sequence of Oceanobacillus picturae Heshi-B3, Isolated from Fermented Rice Bran in a Traditional Japanese Seafood Dish.</title>
        <authorList>
            <person name="Akuzawa S."/>
            <person name="Nagaoka J."/>
            <person name="Kanekatsu M."/>
            <person name="Kanesaki Y."/>
            <person name="Suzuki T."/>
        </authorList>
    </citation>
    <scope>NUCLEOTIDE SEQUENCE [LARGE SCALE GENOMIC DNA]</scope>
    <source>
        <strain evidence="2 3">Heshi-B3</strain>
    </source>
</reference>
<proteinExistence type="predicted"/>